<accession>A0AAW4WH96</accession>
<proteinExistence type="predicted"/>
<dbReference type="EMBL" id="JAJEQW010000003">
    <property type="protein sequence ID" value="MCC2241530.1"/>
    <property type="molecule type" value="Genomic_DNA"/>
</dbReference>
<dbReference type="InterPro" id="IPR014194">
    <property type="entry name" value="Spore_III_AE"/>
</dbReference>
<keyword evidence="1" id="KW-0812">Transmembrane</keyword>
<protein>
    <submittedName>
        <fullName evidence="2">Stage III sporulation protein AE</fullName>
    </submittedName>
</protein>
<feature type="transmembrane region" description="Helical" evidence="1">
    <location>
        <begin position="381"/>
        <end position="404"/>
    </location>
</feature>
<feature type="transmembrane region" description="Helical" evidence="1">
    <location>
        <begin position="185"/>
        <end position="206"/>
    </location>
</feature>
<dbReference type="Pfam" id="PF09546">
    <property type="entry name" value="Spore_III_AE"/>
    <property type="match status" value="1"/>
</dbReference>
<sequence length="405" mass="45002">MKKQPLKNAFKMFVRTAGCFIIFFMFWLMPGGLVQASSVSAASDNSGTGTDKDYTDDFMEQLDLSEIEQYLKEQDATEEISFYELIKELATGNFSCDGQKLTQAVGRILWGELQDNKAILVTVLLLAISCAFLKNFSDIFHNTYISEVCFFLIYMEMTVLLLQSYQMMSDIVVTAMNQIVDFMNMLIPVFGMSLAFSMANFTAAGFYQIAFIVVYIVQWGMLACLVPMTKLFIMMEFMNYMIEGERFSRMCELMEEIIRWCLKCAIAATIGLNVVQTMVVPAIDRLKMSTVTKTLGMIPGMGNITGAVSELMLGAGMVIKNSVGTAGVLILLLLVMFPLCKMFLLSLMYKVTAAVTEPVSDKRIAGSMNGICLGCRLLTRILLTSLVLFLVTIAMITAVSGFLMG</sequence>
<keyword evidence="1" id="KW-0472">Membrane</keyword>
<feature type="transmembrane region" description="Helical" evidence="1">
    <location>
        <begin position="295"/>
        <end position="319"/>
    </location>
</feature>
<keyword evidence="1" id="KW-1133">Transmembrane helix</keyword>
<feature type="transmembrane region" description="Helical" evidence="1">
    <location>
        <begin position="325"/>
        <end position="344"/>
    </location>
</feature>
<evidence type="ECO:0000256" key="1">
    <source>
        <dbReference type="SAM" id="Phobius"/>
    </source>
</evidence>
<gene>
    <name evidence="2" type="ORF">LKD47_04315</name>
</gene>
<feature type="transmembrane region" description="Helical" evidence="1">
    <location>
        <begin position="148"/>
        <end position="165"/>
    </location>
</feature>
<evidence type="ECO:0000313" key="3">
    <source>
        <dbReference type="Proteomes" id="UP001198893"/>
    </source>
</evidence>
<name>A0AAW4WH96_9FIRM</name>
<feature type="transmembrane region" description="Helical" evidence="1">
    <location>
        <begin position="257"/>
        <end position="283"/>
    </location>
</feature>
<dbReference type="AlphaFoldDB" id="A0AAW4WH96"/>
<reference evidence="2" key="1">
    <citation type="submission" date="2021-10" db="EMBL/GenBank/DDBJ databases">
        <title>Anaerobic single-cell dispensing facilitates the cultivation of human gut bacteria.</title>
        <authorList>
            <person name="Afrizal A."/>
        </authorList>
    </citation>
    <scope>NUCLEOTIDE SEQUENCE</scope>
    <source>
        <strain evidence="2">CLA-AA-H204</strain>
    </source>
</reference>
<comment type="caution">
    <text evidence="2">The sequence shown here is derived from an EMBL/GenBank/DDBJ whole genome shotgun (WGS) entry which is preliminary data.</text>
</comment>
<feature type="transmembrane region" description="Helical" evidence="1">
    <location>
        <begin position="213"/>
        <end position="237"/>
    </location>
</feature>
<dbReference type="RefSeq" id="WP_227709774.1">
    <property type="nucleotide sequence ID" value="NZ_JAJEQW010000003.1"/>
</dbReference>
<evidence type="ECO:0000313" key="2">
    <source>
        <dbReference type="EMBL" id="MCC2241530.1"/>
    </source>
</evidence>
<dbReference type="Proteomes" id="UP001198893">
    <property type="component" value="Unassembled WGS sequence"/>
</dbReference>
<organism evidence="2 3">
    <name type="scientific">Roseburia amylophila</name>
    <dbReference type="NCBI Taxonomy" id="2981794"/>
    <lineage>
        <taxon>Bacteria</taxon>
        <taxon>Bacillati</taxon>
        <taxon>Bacillota</taxon>
        <taxon>Clostridia</taxon>
        <taxon>Lachnospirales</taxon>
        <taxon>Lachnospiraceae</taxon>
        <taxon>Roseburia</taxon>
    </lineage>
</organism>